<feature type="compositionally biased region" description="Basic and acidic residues" evidence="1">
    <location>
        <begin position="286"/>
        <end position="300"/>
    </location>
</feature>
<name>A0A9P6MGY5_9FUNG</name>
<evidence type="ECO:0000313" key="2">
    <source>
        <dbReference type="EMBL" id="KAF9999497.1"/>
    </source>
</evidence>
<dbReference type="EMBL" id="JAAAHW010000734">
    <property type="protein sequence ID" value="KAF9999497.1"/>
    <property type="molecule type" value="Genomic_DNA"/>
</dbReference>
<feature type="compositionally biased region" description="Basic and acidic residues" evidence="1">
    <location>
        <begin position="153"/>
        <end position="166"/>
    </location>
</feature>
<proteinExistence type="predicted"/>
<organism evidence="2 3">
    <name type="scientific">Modicella reniformis</name>
    <dbReference type="NCBI Taxonomy" id="1440133"/>
    <lineage>
        <taxon>Eukaryota</taxon>
        <taxon>Fungi</taxon>
        <taxon>Fungi incertae sedis</taxon>
        <taxon>Mucoromycota</taxon>
        <taxon>Mortierellomycotina</taxon>
        <taxon>Mortierellomycetes</taxon>
        <taxon>Mortierellales</taxon>
        <taxon>Mortierellaceae</taxon>
        <taxon>Modicella</taxon>
    </lineage>
</organism>
<comment type="caution">
    <text evidence="2">The sequence shown here is derived from an EMBL/GenBank/DDBJ whole genome shotgun (WGS) entry which is preliminary data.</text>
</comment>
<accession>A0A9P6MGY5</accession>
<gene>
    <name evidence="2" type="ORF">BGZ65_005153</name>
</gene>
<feature type="region of interest" description="Disordered" evidence="1">
    <location>
        <begin position="272"/>
        <end position="308"/>
    </location>
</feature>
<evidence type="ECO:0000256" key="1">
    <source>
        <dbReference type="SAM" id="MobiDB-lite"/>
    </source>
</evidence>
<feature type="region of interest" description="Disordered" evidence="1">
    <location>
        <begin position="112"/>
        <end position="167"/>
    </location>
</feature>
<dbReference type="OrthoDB" id="2436324at2759"/>
<keyword evidence="3" id="KW-1185">Reference proteome</keyword>
<reference evidence="2" key="1">
    <citation type="journal article" date="2020" name="Fungal Divers.">
        <title>Resolving the Mortierellaceae phylogeny through synthesis of multi-gene phylogenetics and phylogenomics.</title>
        <authorList>
            <person name="Vandepol N."/>
            <person name="Liber J."/>
            <person name="Desiro A."/>
            <person name="Na H."/>
            <person name="Kennedy M."/>
            <person name="Barry K."/>
            <person name="Grigoriev I.V."/>
            <person name="Miller A.N."/>
            <person name="O'Donnell K."/>
            <person name="Stajich J.E."/>
            <person name="Bonito G."/>
        </authorList>
    </citation>
    <scope>NUCLEOTIDE SEQUENCE</scope>
    <source>
        <strain evidence="2">MES-2147</strain>
    </source>
</reference>
<dbReference type="Proteomes" id="UP000749646">
    <property type="component" value="Unassembled WGS sequence"/>
</dbReference>
<protein>
    <submittedName>
        <fullName evidence="2">Uncharacterized protein</fullName>
    </submittedName>
</protein>
<feature type="compositionally biased region" description="Basic and acidic residues" evidence="1">
    <location>
        <begin position="1"/>
        <end position="12"/>
    </location>
</feature>
<feature type="region of interest" description="Disordered" evidence="1">
    <location>
        <begin position="1"/>
        <end position="20"/>
    </location>
</feature>
<sequence>MYAEKKAAKDAGKNATSDQLGRSHWCHSMRRLCDKVASCIQNHRADGIERLTGPLQALYSKKPVRGMWNRQPFPPLPSPHSNLVNEDDSEGDLSHADLDKLIEEVEAELTLFNEDTNGGASDNGGMPMEDSGDAYGDNSGGEPINSNTSASTSDKKASKAAKKEPGGRTLRRLQALIKVLLESPSAKAQFDLDHVKQSVFKGCSFSEEELQVALRIINFLRPFVPRRWKSAHDKNYRQHTPHVALRAPLTIISNAVLRLLGRGEFTRRIAPHVAKGMTRRKRQKSRKAEKEKEREKREETIDAVTIGS</sequence>
<feature type="region of interest" description="Disordered" evidence="1">
    <location>
        <begin position="69"/>
        <end position="93"/>
    </location>
</feature>
<evidence type="ECO:0000313" key="3">
    <source>
        <dbReference type="Proteomes" id="UP000749646"/>
    </source>
</evidence>
<dbReference type="AlphaFoldDB" id="A0A9P6MGY5"/>